<gene>
    <name evidence="6" type="ORF">CSSPTR1EN2_LOCUS10495</name>
</gene>
<reference evidence="6" key="1">
    <citation type="submission" date="2024-02" db="EMBL/GenBank/DDBJ databases">
        <authorList>
            <consortium name="ELIXIR-Norway"/>
            <consortium name="Elixir Norway"/>
        </authorList>
    </citation>
    <scope>NUCLEOTIDE SEQUENCE</scope>
</reference>
<feature type="domain" description="BHLH" evidence="5">
    <location>
        <begin position="573"/>
        <end position="622"/>
    </location>
</feature>
<dbReference type="EMBL" id="OZ019910">
    <property type="protein sequence ID" value="CAK9211109.1"/>
    <property type="molecule type" value="Genomic_DNA"/>
</dbReference>
<feature type="compositionally biased region" description="Polar residues" evidence="4">
    <location>
        <begin position="299"/>
        <end position="334"/>
    </location>
</feature>
<keyword evidence="1" id="KW-0805">Transcription regulation</keyword>
<accession>A0ABP0U218</accession>
<dbReference type="PANTHER" id="PTHR46266">
    <property type="entry name" value="TRANSCRIPTION FACTOR TT8"/>
    <property type="match status" value="1"/>
</dbReference>
<dbReference type="Proteomes" id="UP001497512">
    <property type="component" value="Chromosome 18"/>
</dbReference>
<feature type="region of interest" description="Disordered" evidence="4">
    <location>
        <begin position="166"/>
        <end position="206"/>
    </location>
</feature>
<dbReference type="Gene3D" id="4.10.280.10">
    <property type="entry name" value="Helix-loop-helix DNA-binding domain"/>
    <property type="match status" value="1"/>
</dbReference>
<dbReference type="InterPro" id="IPR036638">
    <property type="entry name" value="HLH_DNA-bd_sf"/>
</dbReference>
<evidence type="ECO:0000256" key="4">
    <source>
        <dbReference type="SAM" id="MobiDB-lite"/>
    </source>
</evidence>
<organism evidence="6 7">
    <name type="scientific">Sphagnum troendelagicum</name>
    <dbReference type="NCBI Taxonomy" id="128251"/>
    <lineage>
        <taxon>Eukaryota</taxon>
        <taxon>Viridiplantae</taxon>
        <taxon>Streptophyta</taxon>
        <taxon>Embryophyta</taxon>
        <taxon>Bryophyta</taxon>
        <taxon>Sphagnophytina</taxon>
        <taxon>Sphagnopsida</taxon>
        <taxon>Sphagnales</taxon>
        <taxon>Sphagnaceae</taxon>
        <taxon>Sphagnum</taxon>
    </lineage>
</organism>
<dbReference type="SUPFAM" id="SSF47459">
    <property type="entry name" value="HLH, helix-loop-helix DNA-binding domain"/>
    <property type="match status" value="1"/>
</dbReference>
<dbReference type="Pfam" id="PF23133">
    <property type="entry name" value="DUF7050"/>
    <property type="match status" value="1"/>
</dbReference>
<feature type="compositionally biased region" description="Polar residues" evidence="4">
    <location>
        <begin position="363"/>
        <end position="372"/>
    </location>
</feature>
<feature type="compositionally biased region" description="Polar residues" evidence="4">
    <location>
        <begin position="168"/>
        <end position="206"/>
    </location>
</feature>
<feature type="region of interest" description="Disordered" evidence="4">
    <location>
        <begin position="299"/>
        <end position="384"/>
    </location>
</feature>
<keyword evidence="3" id="KW-0175">Coiled coil</keyword>
<dbReference type="SMART" id="SM00353">
    <property type="entry name" value="HLH"/>
    <property type="match status" value="1"/>
</dbReference>
<keyword evidence="7" id="KW-1185">Reference proteome</keyword>
<evidence type="ECO:0000256" key="1">
    <source>
        <dbReference type="ARBA" id="ARBA00023015"/>
    </source>
</evidence>
<dbReference type="InterPro" id="IPR055478">
    <property type="entry name" value="DUF7050"/>
</dbReference>
<keyword evidence="2" id="KW-0804">Transcription</keyword>
<proteinExistence type="predicted"/>
<feature type="coiled-coil region" evidence="3">
    <location>
        <begin position="619"/>
        <end position="660"/>
    </location>
</feature>
<dbReference type="InterPro" id="IPR011598">
    <property type="entry name" value="bHLH_dom"/>
</dbReference>
<evidence type="ECO:0000313" key="7">
    <source>
        <dbReference type="Proteomes" id="UP001497512"/>
    </source>
</evidence>
<feature type="compositionally biased region" description="Low complexity" evidence="4">
    <location>
        <begin position="339"/>
        <end position="354"/>
    </location>
</feature>
<dbReference type="Pfam" id="PF00010">
    <property type="entry name" value="HLH"/>
    <property type="match status" value="1"/>
</dbReference>
<dbReference type="PANTHER" id="PTHR46266:SF4">
    <property type="entry name" value="TRANSCRIPTION FACTOR TT8"/>
    <property type="match status" value="1"/>
</dbReference>
<sequence>MAGHVQRSSGAYDPHLQHQLQALLHRLGWSYAALWSLNPRSRTFVWKGGYYRVVNPNGKAGQETWNAQRFYSTYKSCSFAPGQGCVGLAHTEGRYLWQSGKPSFQYTALMQSQFLMAASIQTVLCIPCLDSVLELGTTSLETENLPLVEQIQYFLSNKIMAPPLEFPSNASMQETTSAATQSGTPTTHFSSTASLTQPSSYQPAVGNSIQFPSRTGLITSEDLNQPELNSPLAVPEQTWRSASMSNLRNGMFIQQTEQACQEKDISKRMAVADSDVLATEWRLARSDLHTQSLLMNSRYRSMSDTPSTSISGNEDVSQVSTSPDHPVSQVATSQHGDRASPSNSSSSARRSSPSQEPQKPDLSLNNGTSLQHLRSPGGGPDCNIEQALSLMLSGGQHPYTDEHWRPLDFTSNTPETLQRVAVQEGSDQDVALQTCKFSNIRTREEQMNRSPQGQFKRWKNNRIVATMPNIHDDHSPNQFVLRRCFQMLKNLPEAPGVITQLKDAGSIQDCESIQTSLPDQRLEPESNLRINHLGLAEQQQVQTESLHAVTGGVAPRSVRNISAARGVPAGHDEAAVNHMLAERRRRVKQKENFTVLRKLVPIISKADKASILGDAILYLKDLQSKIQELEHSNEQSKQRYQELEIRYKEIEQQNKELKGNRFMSSAISQPCP</sequence>
<evidence type="ECO:0000256" key="3">
    <source>
        <dbReference type="SAM" id="Coils"/>
    </source>
</evidence>
<evidence type="ECO:0000313" key="6">
    <source>
        <dbReference type="EMBL" id="CAK9211109.1"/>
    </source>
</evidence>
<evidence type="ECO:0000259" key="5">
    <source>
        <dbReference type="PROSITE" id="PS50888"/>
    </source>
</evidence>
<name>A0ABP0U218_9BRYO</name>
<dbReference type="PROSITE" id="PS50888">
    <property type="entry name" value="BHLH"/>
    <property type="match status" value="1"/>
</dbReference>
<evidence type="ECO:0000256" key="2">
    <source>
        <dbReference type="ARBA" id="ARBA00023163"/>
    </source>
</evidence>
<protein>
    <recommendedName>
        <fullName evidence="5">BHLH domain-containing protein</fullName>
    </recommendedName>
</protein>